<name>A0ABN7BDK0_9HEMI</name>
<dbReference type="PRINTS" id="PR00947">
    <property type="entry name" value="CUTICLE"/>
</dbReference>
<protein>
    <submittedName>
        <fullName evidence="5">Cuticular protein</fullName>
    </submittedName>
</protein>
<feature type="compositionally biased region" description="Low complexity" evidence="3">
    <location>
        <begin position="216"/>
        <end position="253"/>
    </location>
</feature>
<evidence type="ECO:0000256" key="1">
    <source>
        <dbReference type="ARBA" id="ARBA00022460"/>
    </source>
</evidence>
<dbReference type="PROSITE" id="PS51155">
    <property type="entry name" value="CHIT_BIND_RR_2"/>
    <property type="match status" value="1"/>
</dbReference>
<feature type="chain" id="PRO_5045547550" evidence="4">
    <location>
        <begin position="16"/>
        <end position="253"/>
    </location>
</feature>
<proteinExistence type="predicted"/>
<dbReference type="PANTHER" id="PTHR10380:SF229">
    <property type="entry name" value="CUTICULAR PROTEIN 49AF, ISOFORM A"/>
    <property type="match status" value="1"/>
</dbReference>
<accession>A0ABN7BDK0</accession>
<keyword evidence="6" id="KW-1185">Reference proteome</keyword>
<feature type="signal peptide" evidence="4">
    <location>
        <begin position="1"/>
        <end position="15"/>
    </location>
</feature>
<keyword evidence="1 2" id="KW-0193">Cuticle</keyword>
<reference evidence="5 6" key="1">
    <citation type="submission" date="2023-09" db="EMBL/GenBank/DDBJ databases">
        <title>Nesidiocoris tenuis whole genome shotgun sequence.</title>
        <authorList>
            <person name="Shibata T."/>
            <person name="Shimoda M."/>
            <person name="Kobayashi T."/>
            <person name="Uehara T."/>
        </authorList>
    </citation>
    <scope>NUCLEOTIDE SEQUENCE [LARGE SCALE GENOMIC DNA]</scope>
    <source>
        <strain evidence="5 6">Japan</strain>
    </source>
</reference>
<gene>
    <name evidence="5" type="ORF">NTJ_13714</name>
</gene>
<dbReference type="PROSITE" id="PS00233">
    <property type="entry name" value="CHIT_BIND_RR_1"/>
    <property type="match status" value="1"/>
</dbReference>
<dbReference type="InterPro" id="IPR050468">
    <property type="entry name" value="Cuticle_Struct_Prot"/>
</dbReference>
<keyword evidence="4" id="KW-0732">Signal</keyword>
<dbReference type="Proteomes" id="UP001307889">
    <property type="component" value="Chromosome 12"/>
</dbReference>
<evidence type="ECO:0000313" key="5">
    <source>
        <dbReference type="EMBL" id="BET00898.1"/>
    </source>
</evidence>
<dbReference type="EMBL" id="AP028920">
    <property type="protein sequence ID" value="BET00898.1"/>
    <property type="molecule type" value="Genomic_DNA"/>
</dbReference>
<feature type="compositionally biased region" description="Polar residues" evidence="3">
    <location>
        <begin position="97"/>
        <end position="115"/>
    </location>
</feature>
<evidence type="ECO:0000313" key="6">
    <source>
        <dbReference type="Proteomes" id="UP001307889"/>
    </source>
</evidence>
<feature type="region of interest" description="Disordered" evidence="3">
    <location>
        <begin position="92"/>
        <end position="253"/>
    </location>
</feature>
<sequence>MFSLVLLSAFGMAACARLDNGYLPPRGNSGAGAGVIRPPSGSYGAPSGGFGAAPGGFAAAPSGSYGAPSGFGGAPGGFGGAPGGGFRPSGPVIPIVSFQNNPNQGDGSYSYSYETGNGIKAQEAGRGGPGENQGTQAAGGFSYTGDDGQSYSISYTADEGGFRPQGAHLPTPPPIPKEILDSLASQGITVNPDGSYSGGNPNDSGAYTPEGGYGGRPSPSYGAPAARPSPSYGAPAAPRPPSGSFSPSSGYNY</sequence>
<evidence type="ECO:0000256" key="3">
    <source>
        <dbReference type="SAM" id="MobiDB-lite"/>
    </source>
</evidence>
<dbReference type="InterPro" id="IPR000618">
    <property type="entry name" value="Insect_cuticle"/>
</dbReference>
<evidence type="ECO:0000256" key="4">
    <source>
        <dbReference type="SAM" id="SignalP"/>
    </source>
</evidence>
<dbReference type="Pfam" id="PF00379">
    <property type="entry name" value="Chitin_bind_4"/>
    <property type="match status" value="1"/>
</dbReference>
<dbReference type="PANTHER" id="PTHR10380">
    <property type="entry name" value="CUTICLE PROTEIN"/>
    <property type="match status" value="1"/>
</dbReference>
<evidence type="ECO:0000256" key="2">
    <source>
        <dbReference type="PROSITE-ProRule" id="PRU00497"/>
    </source>
</evidence>
<organism evidence="5 6">
    <name type="scientific">Nesidiocoris tenuis</name>
    <dbReference type="NCBI Taxonomy" id="355587"/>
    <lineage>
        <taxon>Eukaryota</taxon>
        <taxon>Metazoa</taxon>
        <taxon>Ecdysozoa</taxon>
        <taxon>Arthropoda</taxon>
        <taxon>Hexapoda</taxon>
        <taxon>Insecta</taxon>
        <taxon>Pterygota</taxon>
        <taxon>Neoptera</taxon>
        <taxon>Paraneoptera</taxon>
        <taxon>Hemiptera</taxon>
        <taxon>Heteroptera</taxon>
        <taxon>Panheteroptera</taxon>
        <taxon>Cimicomorpha</taxon>
        <taxon>Miridae</taxon>
        <taxon>Dicyphina</taxon>
        <taxon>Nesidiocoris</taxon>
    </lineage>
</organism>
<dbReference type="InterPro" id="IPR031311">
    <property type="entry name" value="CHIT_BIND_RR_consensus"/>
</dbReference>
<feature type="compositionally biased region" description="Polar residues" evidence="3">
    <location>
        <begin position="183"/>
        <end position="205"/>
    </location>
</feature>